<accession>A0A7T2W0T1</accession>
<name>A0A7T2W0T1_DELAC</name>
<dbReference type="AlphaFoldDB" id="A0A7T2W0T1"/>
<dbReference type="Proteomes" id="UP000594778">
    <property type="component" value="Chromosome"/>
</dbReference>
<sequence length="132" mass="14482">MKNMLVISKTCDAGRLQSSPLPLGCFVVTGMGEDPEFNIAITRLLEIGCEFFATWGDYPEAEEMIDDLLLDAGDMDVVTISLSESLEDAVEFFAHGAFPGLNCVRFVLLICQDAPESLALKAISLFEREVEL</sequence>
<dbReference type="EMBL" id="CP065668">
    <property type="protein sequence ID" value="QPS10556.1"/>
    <property type="molecule type" value="Genomic_DNA"/>
</dbReference>
<evidence type="ECO:0000313" key="1">
    <source>
        <dbReference type="EMBL" id="QPS10556.1"/>
    </source>
</evidence>
<organism evidence="1 2">
    <name type="scientific">Delftia acidovorans</name>
    <name type="common">Pseudomonas acidovorans</name>
    <name type="synonym">Comamonas acidovorans</name>
    <dbReference type="NCBI Taxonomy" id="80866"/>
    <lineage>
        <taxon>Bacteria</taxon>
        <taxon>Pseudomonadati</taxon>
        <taxon>Pseudomonadota</taxon>
        <taxon>Betaproteobacteria</taxon>
        <taxon>Burkholderiales</taxon>
        <taxon>Comamonadaceae</taxon>
        <taxon>Delftia</taxon>
    </lineage>
</organism>
<dbReference type="RefSeq" id="WP_183020976.1">
    <property type="nucleotide sequence ID" value="NZ_CP065668.1"/>
</dbReference>
<gene>
    <name evidence="1" type="ORF">I6G66_11415</name>
</gene>
<evidence type="ECO:0000313" key="2">
    <source>
        <dbReference type="Proteomes" id="UP000594778"/>
    </source>
</evidence>
<reference evidence="1 2" key="1">
    <citation type="submission" date="2020-12" db="EMBL/GenBank/DDBJ databases">
        <title>FDA dAtabase for Regulatory Grade micrObial Sequences (FDA-ARGOS): Supporting development and validation of Infectious Disease Dx tests.</title>
        <authorList>
            <person name="Sproer C."/>
            <person name="Gronow S."/>
            <person name="Severitt S."/>
            <person name="Schroder I."/>
            <person name="Tallon L."/>
            <person name="Sadzewicz L."/>
            <person name="Zhao X."/>
            <person name="Boylan J."/>
            <person name="Ott S."/>
            <person name="Bowen H."/>
            <person name="Vavikolanu K."/>
            <person name="Mehta A."/>
            <person name="Aluvathingal J."/>
            <person name="Nadendla S."/>
            <person name="Lowell S."/>
            <person name="Myers T."/>
            <person name="Yan Y."/>
            <person name="Sichtig H."/>
        </authorList>
    </citation>
    <scope>NUCLEOTIDE SEQUENCE [LARGE SCALE GENOMIC DNA]</scope>
    <source>
        <strain evidence="1 2">FDAARGOS_909</strain>
    </source>
</reference>
<protein>
    <submittedName>
        <fullName evidence="1">Uncharacterized protein</fullName>
    </submittedName>
</protein>
<proteinExistence type="predicted"/>